<keyword evidence="2" id="KW-0276">Fatty acid metabolism</keyword>
<feature type="domain" description="AMP-dependent synthetase/ligase" evidence="4">
    <location>
        <begin position="59"/>
        <end position="449"/>
    </location>
</feature>
<dbReference type="PANTHER" id="PTHR43272">
    <property type="entry name" value="LONG-CHAIN-FATTY-ACID--COA LIGASE"/>
    <property type="match status" value="1"/>
</dbReference>
<organism evidence="5 6">
    <name type="scientific">Aphanomyces euteiches</name>
    <dbReference type="NCBI Taxonomy" id="100861"/>
    <lineage>
        <taxon>Eukaryota</taxon>
        <taxon>Sar</taxon>
        <taxon>Stramenopiles</taxon>
        <taxon>Oomycota</taxon>
        <taxon>Saprolegniomycetes</taxon>
        <taxon>Saprolegniales</taxon>
        <taxon>Verrucalvaceae</taxon>
        <taxon>Aphanomyces</taxon>
    </lineage>
</organism>
<evidence type="ECO:0000256" key="1">
    <source>
        <dbReference type="ARBA" id="ARBA00022598"/>
    </source>
</evidence>
<dbReference type="VEuPathDB" id="FungiDB:AeMF1_001304"/>
<dbReference type="GO" id="GO:0016020">
    <property type="term" value="C:membrane"/>
    <property type="evidence" value="ECO:0007669"/>
    <property type="project" value="TreeGrafter"/>
</dbReference>
<dbReference type="EMBL" id="VJMJ01000276">
    <property type="protein sequence ID" value="KAF0724233.1"/>
    <property type="molecule type" value="Genomic_DNA"/>
</dbReference>
<dbReference type="InterPro" id="IPR000873">
    <property type="entry name" value="AMP-dep_synth/lig_dom"/>
</dbReference>
<dbReference type="Gene3D" id="3.40.50.12780">
    <property type="entry name" value="N-terminal domain of ligase-like"/>
    <property type="match status" value="1"/>
</dbReference>
<keyword evidence="6" id="KW-1185">Reference proteome</keyword>
<dbReference type="Proteomes" id="UP000481153">
    <property type="component" value="Unassembled WGS sequence"/>
</dbReference>
<dbReference type="PANTHER" id="PTHR43272:SF32">
    <property type="entry name" value="AMP-DEPENDENT SYNTHETASE_LIGASE DOMAIN-CONTAINING PROTEIN"/>
    <property type="match status" value="1"/>
</dbReference>
<dbReference type="SUPFAM" id="SSF56801">
    <property type="entry name" value="Acetyl-CoA synthetase-like"/>
    <property type="match status" value="1"/>
</dbReference>
<evidence type="ECO:0000256" key="2">
    <source>
        <dbReference type="ARBA" id="ARBA00022832"/>
    </source>
</evidence>
<dbReference type="InterPro" id="IPR042099">
    <property type="entry name" value="ANL_N_sf"/>
</dbReference>
<dbReference type="Pfam" id="PF23562">
    <property type="entry name" value="AMP-binding_C_3"/>
    <property type="match status" value="1"/>
</dbReference>
<evidence type="ECO:0000313" key="6">
    <source>
        <dbReference type="Proteomes" id="UP000481153"/>
    </source>
</evidence>
<dbReference type="GO" id="GO:0005783">
    <property type="term" value="C:endoplasmic reticulum"/>
    <property type="evidence" value="ECO:0007669"/>
    <property type="project" value="TreeGrafter"/>
</dbReference>
<dbReference type="GO" id="GO:0004467">
    <property type="term" value="F:long-chain fatty acid-CoA ligase activity"/>
    <property type="evidence" value="ECO:0007669"/>
    <property type="project" value="TreeGrafter"/>
</dbReference>
<dbReference type="Pfam" id="PF00501">
    <property type="entry name" value="AMP-binding"/>
    <property type="match status" value="1"/>
</dbReference>
<keyword evidence="3" id="KW-0443">Lipid metabolism</keyword>
<evidence type="ECO:0000313" key="5">
    <source>
        <dbReference type="EMBL" id="KAF0724233.1"/>
    </source>
</evidence>
<gene>
    <name evidence="5" type="ORF">Ae201684_017046</name>
</gene>
<proteinExistence type="predicted"/>
<reference evidence="5 6" key="1">
    <citation type="submission" date="2019-07" db="EMBL/GenBank/DDBJ databases">
        <title>Genomics analysis of Aphanomyces spp. identifies a new class of oomycete effector associated with host adaptation.</title>
        <authorList>
            <person name="Gaulin E."/>
        </authorList>
    </citation>
    <scope>NUCLEOTIDE SEQUENCE [LARGE SCALE GENOMIC DNA]</scope>
    <source>
        <strain evidence="5 6">ATCC 201684</strain>
    </source>
</reference>
<accession>A0A6G0WAG0</accession>
<dbReference type="AlphaFoldDB" id="A0A6G0WAG0"/>
<comment type="caution">
    <text evidence="5">The sequence shown here is derived from an EMBL/GenBank/DDBJ whole genome shotgun (WGS) entry which is preliminary data.</text>
</comment>
<sequence>MHPATTPTTSRPRLPSKLAGNIWQTFQECAHVVPNAVAISVYCTEPRNNAEDSSRLLVYTWQDYATQATILAQRFQAHGLTIGDYVLFQTTRNSAACSIANMGAIGAGAVVCHWRLETHEVESIWQSDEHFKWIVTDCVDKLPFYLTLPHVSGILVLAHHEIDLSEYAGGSSSLVLFHLSTWMTETSRDVAVAGATVPLSTNCILTFQYNGQGHLEPYMLTHDNVLFTATAMATQMRIEISTSDSILAHLPLHAVTSQLIEWYLSIVVRGGPLLFVFDGAPPRSILAQCQPTLFFATPQTWQQMSVDLMALKAQTSSTWLTRWAKTRAIHNAIKLQRVVRPTKSSFGYILARRFILSRMKRKLGLLGARYCAAVLAPISLSLLQTFVAVDVPIYQWFGSAATTGLFCMSGPYMWNLGSCGKALPATQVVISDPTALLGEGHMCIEGPHLSLSVAKDAHGFWHSPFLGLLASEGFVVWNHAMDLILLSTGDWIPPAVYERLFLSKAPYLSRAIVVGEGRAFPCALFVLKLKKDKLMDEAWEKSRSLGSKATNGSEVQKCPLWAVTLDALLDVVRSSTDSSSLAIHAHPILKWRVLTEDIASDGSQLVQVDEHGQERIHRRLVEEKFARLIDAMY</sequence>
<protein>
    <recommendedName>
        <fullName evidence="4">AMP-dependent synthetase/ligase domain-containing protein</fullName>
    </recommendedName>
</protein>
<evidence type="ECO:0000256" key="3">
    <source>
        <dbReference type="ARBA" id="ARBA00023098"/>
    </source>
</evidence>
<name>A0A6G0WAG0_9STRA</name>
<evidence type="ECO:0000259" key="4">
    <source>
        <dbReference type="Pfam" id="PF00501"/>
    </source>
</evidence>
<keyword evidence="1" id="KW-0436">Ligase</keyword>